<evidence type="ECO:0000256" key="1">
    <source>
        <dbReference type="SAM" id="MobiDB-lite"/>
    </source>
</evidence>
<feature type="chain" id="PRO_5045706887" description="Lipoprotein" evidence="3">
    <location>
        <begin position="24"/>
        <end position="107"/>
    </location>
</feature>
<keyword evidence="5" id="KW-1185">Reference proteome</keyword>
<feature type="transmembrane region" description="Helical" evidence="2">
    <location>
        <begin position="40"/>
        <end position="58"/>
    </location>
</feature>
<keyword evidence="3" id="KW-0732">Signal</keyword>
<dbReference type="PROSITE" id="PS51257">
    <property type="entry name" value="PROKAR_LIPOPROTEIN"/>
    <property type="match status" value="1"/>
</dbReference>
<dbReference type="RefSeq" id="WP_344690559.1">
    <property type="nucleotide sequence ID" value="NZ_BAAAVV010000012.1"/>
</dbReference>
<organism evidence="4 5">
    <name type="scientific">Blastococcus jejuensis</name>
    <dbReference type="NCBI Taxonomy" id="351224"/>
    <lineage>
        <taxon>Bacteria</taxon>
        <taxon>Bacillati</taxon>
        <taxon>Actinomycetota</taxon>
        <taxon>Actinomycetes</taxon>
        <taxon>Geodermatophilales</taxon>
        <taxon>Geodermatophilaceae</taxon>
        <taxon>Blastococcus</taxon>
    </lineage>
</organism>
<evidence type="ECO:0000313" key="5">
    <source>
        <dbReference type="Proteomes" id="UP001499924"/>
    </source>
</evidence>
<feature type="signal peptide" evidence="3">
    <location>
        <begin position="1"/>
        <end position="23"/>
    </location>
</feature>
<feature type="compositionally biased region" description="Low complexity" evidence="1">
    <location>
        <begin position="88"/>
        <end position="97"/>
    </location>
</feature>
<dbReference type="EMBL" id="BAAAVV010000012">
    <property type="protein sequence ID" value="GAA3179925.1"/>
    <property type="molecule type" value="Genomic_DNA"/>
</dbReference>
<feature type="region of interest" description="Disordered" evidence="1">
    <location>
        <begin position="88"/>
        <end position="107"/>
    </location>
</feature>
<evidence type="ECO:0000313" key="4">
    <source>
        <dbReference type="EMBL" id="GAA3179925.1"/>
    </source>
</evidence>
<dbReference type="Proteomes" id="UP001499924">
    <property type="component" value="Unassembled WGS sequence"/>
</dbReference>
<keyword evidence="2" id="KW-0812">Transmembrane</keyword>
<keyword evidence="2" id="KW-0472">Membrane</keyword>
<protein>
    <recommendedName>
        <fullName evidence="6">Lipoprotein</fullName>
    </recommendedName>
</protein>
<comment type="caution">
    <text evidence="4">The sequence shown here is derived from an EMBL/GenBank/DDBJ whole genome shotgun (WGS) entry which is preliminary data.</text>
</comment>
<accession>A0ABP6PIB6</accession>
<reference evidence="5" key="1">
    <citation type="journal article" date="2019" name="Int. J. Syst. Evol. Microbiol.">
        <title>The Global Catalogue of Microorganisms (GCM) 10K type strain sequencing project: providing services to taxonomists for standard genome sequencing and annotation.</title>
        <authorList>
            <consortium name="The Broad Institute Genomics Platform"/>
            <consortium name="The Broad Institute Genome Sequencing Center for Infectious Disease"/>
            <person name="Wu L."/>
            <person name="Ma J."/>
        </authorList>
    </citation>
    <scope>NUCLEOTIDE SEQUENCE [LARGE SCALE GENOMIC DNA]</scope>
    <source>
        <strain evidence="5">JCM 15614</strain>
    </source>
</reference>
<name>A0ABP6PIB6_9ACTN</name>
<evidence type="ECO:0000256" key="2">
    <source>
        <dbReference type="SAM" id="Phobius"/>
    </source>
</evidence>
<keyword evidence="2" id="KW-1133">Transmembrane helix</keyword>
<sequence length="107" mass="11131">MLMSRATRLALLVAAVLVLASCAAGPNDVVQAGADQAGFWLGLWHGIIAPITFLISLFTDGVNVYEVHNNGNWYDFGFVLGLSMAFGGSAKSGSAAARRGKSRADAS</sequence>
<evidence type="ECO:0008006" key="6">
    <source>
        <dbReference type="Google" id="ProtNLM"/>
    </source>
</evidence>
<proteinExistence type="predicted"/>
<gene>
    <name evidence="4" type="ORF">GCM10010531_37450</name>
</gene>
<evidence type="ECO:0000256" key="3">
    <source>
        <dbReference type="SAM" id="SignalP"/>
    </source>
</evidence>